<organism evidence="1 2">
    <name type="scientific">Trifolium pratense</name>
    <name type="common">Red clover</name>
    <dbReference type="NCBI Taxonomy" id="57577"/>
    <lineage>
        <taxon>Eukaryota</taxon>
        <taxon>Viridiplantae</taxon>
        <taxon>Streptophyta</taxon>
        <taxon>Embryophyta</taxon>
        <taxon>Tracheophyta</taxon>
        <taxon>Spermatophyta</taxon>
        <taxon>Magnoliopsida</taxon>
        <taxon>eudicotyledons</taxon>
        <taxon>Gunneridae</taxon>
        <taxon>Pentapetalae</taxon>
        <taxon>rosids</taxon>
        <taxon>fabids</taxon>
        <taxon>Fabales</taxon>
        <taxon>Fabaceae</taxon>
        <taxon>Papilionoideae</taxon>
        <taxon>50 kb inversion clade</taxon>
        <taxon>NPAAA clade</taxon>
        <taxon>Hologalegina</taxon>
        <taxon>IRL clade</taxon>
        <taxon>Trifolieae</taxon>
        <taxon>Trifolium</taxon>
    </lineage>
</organism>
<dbReference type="EMBL" id="ASHM01224852">
    <property type="protein sequence ID" value="PNX68277.1"/>
    <property type="molecule type" value="Genomic_DNA"/>
</dbReference>
<reference evidence="1 2" key="1">
    <citation type="journal article" date="2014" name="Am. J. Bot.">
        <title>Genome assembly and annotation for red clover (Trifolium pratense; Fabaceae).</title>
        <authorList>
            <person name="Istvanek J."/>
            <person name="Jaros M."/>
            <person name="Krenek A."/>
            <person name="Repkova J."/>
        </authorList>
    </citation>
    <scope>NUCLEOTIDE SEQUENCE [LARGE SCALE GENOMIC DNA]</scope>
    <source>
        <strain evidence="2">cv. Tatra</strain>
        <tissue evidence="1">Young leaves</tissue>
    </source>
</reference>
<feature type="non-terminal residue" evidence="1">
    <location>
        <position position="48"/>
    </location>
</feature>
<evidence type="ECO:0000313" key="2">
    <source>
        <dbReference type="Proteomes" id="UP000236291"/>
    </source>
</evidence>
<gene>
    <name evidence="1" type="ORF">L195_g063908</name>
</gene>
<dbReference type="Proteomes" id="UP000236291">
    <property type="component" value="Unassembled WGS sequence"/>
</dbReference>
<proteinExistence type="predicted"/>
<name>A0A2K3KPP2_TRIPR</name>
<sequence>MSLRNFVRAEVAEVAEVADVWDLSDEVSAAVVGGRYGLGAREHDFGDI</sequence>
<evidence type="ECO:0000313" key="1">
    <source>
        <dbReference type="EMBL" id="PNX68277.1"/>
    </source>
</evidence>
<reference evidence="1 2" key="2">
    <citation type="journal article" date="2017" name="Front. Plant Sci.">
        <title>Gene Classification and Mining of Molecular Markers Useful in Red Clover (Trifolium pratense) Breeding.</title>
        <authorList>
            <person name="Istvanek J."/>
            <person name="Dluhosova J."/>
            <person name="Dluhos P."/>
            <person name="Patkova L."/>
            <person name="Nedelnik J."/>
            <person name="Repkova J."/>
        </authorList>
    </citation>
    <scope>NUCLEOTIDE SEQUENCE [LARGE SCALE GENOMIC DNA]</scope>
    <source>
        <strain evidence="2">cv. Tatra</strain>
        <tissue evidence="1">Young leaves</tissue>
    </source>
</reference>
<comment type="caution">
    <text evidence="1">The sequence shown here is derived from an EMBL/GenBank/DDBJ whole genome shotgun (WGS) entry which is preliminary data.</text>
</comment>
<protein>
    <submittedName>
        <fullName evidence="1">Uncharacterized protein</fullName>
    </submittedName>
</protein>
<accession>A0A2K3KPP2</accession>
<dbReference type="AlphaFoldDB" id="A0A2K3KPP2"/>